<dbReference type="Pfam" id="PF24626">
    <property type="entry name" value="SH3_Tf2-1"/>
    <property type="match status" value="1"/>
</dbReference>
<feature type="compositionally biased region" description="Basic residues" evidence="1">
    <location>
        <begin position="185"/>
        <end position="197"/>
    </location>
</feature>
<evidence type="ECO:0000313" key="5">
    <source>
        <dbReference type="Proteomes" id="UP001370490"/>
    </source>
</evidence>
<feature type="domain" description="Integrase zinc-binding" evidence="2">
    <location>
        <begin position="37"/>
        <end position="73"/>
    </location>
</feature>
<dbReference type="Pfam" id="PF17921">
    <property type="entry name" value="Integrase_H2C2"/>
    <property type="match status" value="1"/>
</dbReference>
<evidence type="ECO:0000259" key="2">
    <source>
        <dbReference type="Pfam" id="PF17921"/>
    </source>
</evidence>
<dbReference type="AlphaFoldDB" id="A0AAN8UMH9"/>
<dbReference type="PANTHER" id="PTHR46148:SF52">
    <property type="entry name" value="OS04G0603800 PROTEIN"/>
    <property type="match status" value="1"/>
</dbReference>
<sequence length="218" mass="25633">MQRLHKLFQEGDLLGPWACKDGLLFYKEQIYLLPSSPLTTNVIQGFHSATHERLHKTLQCIRSQFYWRGMKKQATYDKGRKELRFEVGDRVYLKLQPYRQHSLSGDRRHKLSARYFGPYKIIEPIEPVAYRLLLPEGSKVHPVVHVSLIKKQLKNHSIVENTLPDVGDEVDMNKRFFTSRTIPRRGRGRLRARQRQAHNRESEREGLSEVLNCKKLES</sequence>
<accession>A0AAN8UMH9</accession>
<name>A0AAN8UMH9_9MAGN</name>
<keyword evidence="5" id="KW-1185">Reference proteome</keyword>
<dbReference type="Proteomes" id="UP001370490">
    <property type="component" value="Unassembled WGS sequence"/>
</dbReference>
<proteinExistence type="predicted"/>
<protein>
    <submittedName>
        <fullName evidence="4">Integrase zinc-binding domain</fullName>
    </submittedName>
</protein>
<dbReference type="InterPro" id="IPR056924">
    <property type="entry name" value="SH3_Tf2-1"/>
</dbReference>
<organism evidence="4 5">
    <name type="scientific">Dillenia turbinata</name>
    <dbReference type="NCBI Taxonomy" id="194707"/>
    <lineage>
        <taxon>Eukaryota</taxon>
        <taxon>Viridiplantae</taxon>
        <taxon>Streptophyta</taxon>
        <taxon>Embryophyta</taxon>
        <taxon>Tracheophyta</taxon>
        <taxon>Spermatophyta</taxon>
        <taxon>Magnoliopsida</taxon>
        <taxon>eudicotyledons</taxon>
        <taxon>Gunneridae</taxon>
        <taxon>Pentapetalae</taxon>
        <taxon>Dilleniales</taxon>
        <taxon>Dilleniaceae</taxon>
        <taxon>Dillenia</taxon>
    </lineage>
</organism>
<evidence type="ECO:0000259" key="3">
    <source>
        <dbReference type="Pfam" id="PF24626"/>
    </source>
</evidence>
<dbReference type="EMBL" id="JBAMMX010000022">
    <property type="protein sequence ID" value="KAK6918290.1"/>
    <property type="molecule type" value="Genomic_DNA"/>
</dbReference>
<comment type="caution">
    <text evidence="4">The sequence shown here is derived from an EMBL/GenBank/DDBJ whole genome shotgun (WGS) entry which is preliminary data.</text>
</comment>
<evidence type="ECO:0000313" key="4">
    <source>
        <dbReference type="EMBL" id="KAK6918290.1"/>
    </source>
</evidence>
<dbReference type="Gene3D" id="1.10.340.70">
    <property type="match status" value="1"/>
</dbReference>
<dbReference type="PANTHER" id="PTHR46148">
    <property type="entry name" value="CHROMO DOMAIN-CONTAINING PROTEIN"/>
    <property type="match status" value="1"/>
</dbReference>
<dbReference type="InterPro" id="IPR041588">
    <property type="entry name" value="Integrase_H2C2"/>
</dbReference>
<feature type="domain" description="Tf2-1-like SH3-like" evidence="3">
    <location>
        <begin position="88"/>
        <end position="151"/>
    </location>
</feature>
<evidence type="ECO:0000256" key="1">
    <source>
        <dbReference type="SAM" id="MobiDB-lite"/>
    </source>
</evidence>
<feature type="region of interest" description="Disordered" evidence="1">
    <location>
        <begin position="185"/>
        <end position="206"/>
    </location>
</feature>
<reference evidence="4 5" key="1">
    <citation type="submission" date="2023-12" db="EMBL/GenBank/DDBJ databases">
        <title>A high-quality genome assembly for Dillenia turbinata (Dilleniales).</title>
        <authorList>
            <person name="Chanderbali A."/>
        </authorList>
    </citation>
    <scope>NUCLEOTIDE SEQUENCE [LARGE SCALE GENOMIC DNA]</scope>
    <source>
        <strain evidence="4">LSX21</strain>
        <tissue evidence="4">Leaf</tissue>
    </source>
</reference>
<gene>
    <name evidence="4" type="ORF">RJ641_016712</name>
</gene>